<accession>A0A3G8FUN7</accession>
<name>A0A3G8FUN7_9CAUD</name>
<reference evidence="1 2" key="1">
    <citation type="submission" date="2018-10" db="EMBL/GenBank/DDBJ databases">
        <authorList>
            <person name="Aull H.G."/>
            <person name="Zack K."/>
            <person name="Garlena R.A."/>
            <person name="Russell D.A."/>
            <person name="Pope W.H."/>
            <person name="Jacobs-Sera D."/>
            <person name="Hatfull G.F."/>
        </authorList>
    </citation>
    <scope>NUCLEOTIDE SEQUENCE [LARGE SCALE GENOMIC DNA]</scope>
</reference>
<dbReference type="EMBL" id="MK112528">
    <property type="protein sequence ID" value="AZF98467.1"/>
    <property type="molecule type" value="Genomic_DNA"/>
</dbReference>
<protein>
    <submittedName>
        <fullName evidence="1">Uncharacterized protein</fullName>
    </submittedName>
</protein>
<gene>
    <name evidence="1" type="primary">3</name>
    <name evidence="1" type="ORF">SEA_BEETHOVEN_3</name>
</gene>
<organism evidence="1 2">
    <name type="scientific">Arthrobacter phage Beethoven</name>
    <dbReference type="NCBI Taxonomy" id="2488952"/>
    <lineage>
        <taxon>Viruses</taxon>
        <taxon>Duplodnaviria</taxon>
        <taxon>Heunggongvirae</taxon>
        <taxon>Uroviricota</taxon>
        <taxon>Caudoviricetes</taxon>
        <taxon>Korravirus</taxon>
        <taxon>Korravirus glenn</taxon>
    </lineage>
</organism>
<evidence type="ECO:0000313" key="1">
    <source>
        <dbReference type="EMBL" id="AZF98467.1"/>
    </source>
</evidence>
<dbReference type="Proteomes" id="UP000279447">
    <property type="component" value="Segment"/>
</dbReference>
<proteinExistence type="predicted"/>
<sequence length="58" mass="6549">MDLHNMTDEQLDQLLNLVLNEKERRNRLQIIPQQVAMLSSQFREGGGDQTELLAAIGG</sequence>
<evidence type="ECO:0000313" key="2">
    <source>
        <dbReference type="Proteomes" id="UP000279447"/>
    </source>
</evidence>